<dbReference type="Proteomes" id="UP000265427">
    <property type="component" value="Unassembled WGS sequence"/>
</dbReference>
<protein>
    <recommendedName>
        <fullName evidence="1">Reverse transcriptase domain-containing protein</fullName>
    </recommendedName>
</protein>
<gene>
    <name evidence="2" type="ORF">DYB36_008031</name>
</gene>
<proteinExistence type="predicted"/>
<dbReference type="InterPro" id="IPR000477">
    <property type="entry name" value="RT_dom"/>
</dbReference>
<dbReference type="VEuPathDB" id="FungiDB:H257_12915"/>
<dbReference type="SUPFAM" id="SSF56219">
    <property type="entry name" value="DNase I-like"/>
    <property type="match status" value="1"/>
</dbReference>
<comment type="caution">
    <text evidence="2">The sequence shown here is derived from an EMBL/GenBank/DDBJ whole genome shotgun (WGS) entry which is preliminary data.</text>
</comment>
<accession>A0A397BST5</accession>
<sequence length="1096" mass="125804">MPGFEDLQHLIQLDVPDRYLVVRTLWQDTPVYFHNVYAPVQPHLRQSFFEALPRDFEHDSVHLVGGDFNIPFEAALDASMPRVDGNTGKAECFEWLTALRVVDPWRIHHPHERVYSGPGRCNRLDYLLVDHDLMACYYKDAQYSKNVFGGDHLQHVLTLSNGAHDQGRGQWRLPKELLSNPNIVNAIKEEATRLLDAMCVDENQNFGAMWYGWLKRMKKRLQTCHRHHLQHWKDTLHQLKLAWLAARQNAADDEDAAGRIAATRDAYDTTKSEYEQLLKDQQFDFHANVNERGTSHFFRRPRDYKVPICTATIDGVAVTDKAAVQAAFTDHWKSIMTSPVDGPQQINRAQRRAVLRGISKRLTPVQREELDSPITDAELCASLKTMKPNKSPVIRPSRGVKQGCPLSCLLFVFYLEPLGEMLRAQPQHGIELPSGDIMTSIFFADDSTLLSNSLPAAVAQMEIVDEFCSVSGARLNQRKCMTLVLNDHLDPADIEADELLNILPSGQPAKYLGVLFGHRLPVDFQVQFLRDKFLAAFPMWGGRARTLQGRKLLVSTMLLSMLWHVTTAVPIPQHIVDEIQSMTNKFIVGRKTLRTDKFRALLDRPLQHDKAMGLGIPHIASIIRQQRLVRLQQLMANPSGDGTPSWRPLVHRQFARVMGQLYRDSYPFDFLFYFPNMSSKWIALRELHPLWRDVWKQWSAIPMSKRVETPPTFDMVMNMPLWLTSYEPMHYGRLKYSACLASAPNIRRWCLQGASNGLRSLKDFLNTDGSWPTQAMFISRMSQGNPAARVRLNAARGRMEFTAIERAVPIYLHLTQVYEQVRGLFNLRAGARSPGIPRTNHPFFGTVKETSQSFCSWPKKKLFSLAYHAPPVTSHPAKSATRVTPEDWTKYMRFVRRACRAPTPVQGDVWLRLILHMLPVNSRFAYKQLTDPEAITCVYGCGNVETEHHAFHTCNEVFPTWQFHARAWRWFGVHFDWATISNIDSFNVSPTCAANKPALFKLWTLLTASVLHTIWTQHNAIKYDGKTPWPQRVWEETTFIGWMAAVRRWLRLQDPTDALRINVLAQLAKLKRQRPYNTLWLKYPNCLILEFSAPTP</sequence>
<dbReference type="AlphaFoldDB" id="A0A397BST5"/>
<dbReference type="PANTHER" id="PTHR19446">
    <property type="entry name" value="REVERSE TRANSCRIPTASES"/>
    <property type="match status" value="1"/>
</dbReference>
<dbReference type="VEuPathDB" id="FungiDB:H257_04777"/>
<evidence type="ECO:0000313" key="2">
    <source>
        <dbReference type="EMBL" id="RHY24058.1"/>
    </source>
</evidence>
<dbReference type="VEuPathDB" id="FungiDB:H257_07058"/>
<feature type="domain" description="Reverse transcriptase" evidence="1">
    <location>
        <begin position="368"/>
        <end position="514"/>
    </location>
</feature>
<dbReference type="Pfam" id="PF00078">
    <property type="entry name" value="RVT_1"/>
    <property type="match status" value="1"/>
</dbReference>
<dbReference type="EMBL" id="QUSZ01001958">
    <property type="protein sequence ID" value="RHY24058.1"/>
    <property type="molecule type" value="Genomic_DNA"/>
</dbReference>
<dbReference type="InterPro" id="IPR036691">
    <property type="entry name" value="Endo/exonu/phosph_ase_sf"/>
</dbReference>
<name>A0A397BST5_APHAT</name>
<evidence type="ECO:0000259" key="1">
    <source>
        <dbReference type="Pfam" id="PF00078"/>
    </source>
</evidence>
<dbReference type="Gene3D" id="3.60.10.10">
    <property type="entry name" value="Endonuclease/exonuclease/phosphatase"/>
    <property type="match status" value="1"/>
</dbReference>
<organism evidence="2 3">
    <name type="scientific">Aphanomyces astaci</name>
    <name type="common">Crayfish plague agent</name>
    <dbReference type="NCBI Taxonomy" id="112090"/>
    <lineage>
        <taxon>Eukaryota</taxon>
        <taxon>Sar</taxon>
        <taxon>Stramenopiles</taxon>
        <taxon>Oomycota</taxon>
        <taxon>Saprolegniomycetes</taxon>
        <taxon>Saprolegniales</taxon>
        <taxon>Verrucalvaceae</taxon>
        <taxon>Aphanomyces</taxon>
    </lineage>
</organism>
<reference evidence="2 3" key="1">
    <citation type="submission" date="2018-08" db="EMBL/GenBank/DDBJ databases">
        <title>Aphanomyces genome sequencing and annotation.</title>
        <authorList>
            <person name="Minardi D."/>
            <person name="Oidtmann B."/>
            <person name="Van Der Giezen M."/>
            <person name="Studholme D.J."/>
        </authorList>
    </citation>
    <scope>NUCLEOTIDE SEQUENCE [LARGE SCALE GENOMIC DNA]</scope>
    <source>
        <strain evidence="2 3">Kv</strain>
    </source>
</reference>
<evidence type="ECO:0000313" key="3">
    <source>
        <dbReference type="Proteomes" id="UP000265427"/>
    </source>
</evidence>